<gene>
    <name evidence="2" type="ORF">SAMN05216353_1052</name>
</gene>
<protein>
    <submittedName>
        <fullName evidence="2">Uncharacterized protein</fullName>
    </submittedName>
</protein>
<name>A0A1I2KP95_9BACI</name>
<feature type="transmembrane region" description="Helical" evidence="1">
    <location>
        <begin position="41"/>
        <end position="59"/>
    </location>
</feature>
<evidence type="ECO:0000256" key="1">
    <source>
        <dbReference type="SAM" id="Phobius"/>
    </source>
</evidence>
<keyword evidence="1" id="KW-0472">Membrane</keyword>
<keyword evidence="3" id="KW-1185">Reference proteome</keyword>
<sequence>MEIIVALFVIVLAVVLDFFWFDVDRKRWGWMKKWTKVQRAIFLTGLIFLTFLIYLGMSFY</sequence>
<accession>A0A1I2KP95</accession>
<keyword evidence="1" id="KW-0812">Transmembrane</keyword>
<proteinExistence type="predicted"/>
<reference evidence="3" key="1">
    <citation type="submission" date="2016-10" db="EMBL/GenBank/DDBJ databases">
        <authorList>
            <person name="Varghese N."/>
            <person name="Submissions S."/>
        </authorList>
    </citation>
    <scope>NUCLEOTIDE SEQUENCE [LARGE SCALE GENOMIC DNA]</scope>
    <source>
        <strain evidence="3">FP5</strain>
    </source>
</reference>
<keyword evidence="1" id="KW-1133">Transmembrane helix</keyword>
<evidence type="ECO:0000313" key="2">
    <source>
        <dbReference type="EMBL" id="SFF66746.1"/>
    </source>
</evidence>
<organism evidence="2 3">
    <name type="scientific">Halobacillus alkaliphilus</name>
    <dbReference type="NCBI Taxonomy" id="396056"/>
    <lineage>
        <taxon>Bacteria</taxon>
        <taxon>Bacillati</taxon>
        <taxon>Bacillota</taxon>
        <taxon>Bacilli</taxon>
        <taxon>Bacillales</taxon>
        <taxon>Bacillaceae</taxon>
        <taxon>Halobacillus</taxon>
    </lineage>
</organism>
<evidence type="ECO:0000313" key="3">
    <source>
        <dbReference type="Proteomes" id="UP000198897"/>
    </source>
</evidence>
<dbReference type="AlphaFoldDB" id="A0A1I2KP95"/>
<feature type="transmembrane region" description="Helical" evidence="1">
    <location>
        <begin position="6"/>
        <end position="21"/>
    </location>
</feature>
<dbReference type="Proteomes" id="UP000198897">
    <property type="component" value="Unassembled WGS sequence"/>
</dbReference>
<dbReference type="EMBL" id="FOOG01000005">
    <property type="protein sequence ID" value="SFF66746.1"/>
    <property type="molecule type" value="Genomic_DNA"/>
</dbReference>
<dbReference type="RefSeq" id="WP_089750545.1">
    <property type="nucleotide sequence ID" value="NZ_FOOG01000005.1"/>
</dbReference>